<keyword evidence="4" id="KW-0653">Protein transport</keyword>
<dbReference type="Proteomes" id="UP000234456">
    <property type="component" value="Unassembled WGS sequence"/>
</dbReference>
<comment type="subcellular location">
    <subcellularLocation>
        <location evidence="1">Cytoplasm</location>
    </subcellularLocation>
</comment>
<accession>A0A2N4TQA8</accession>
<gene>
    <name evidence="7" type="ORF">C0Q88_14865</name>
</gene>
<dbReference type="PANTHER" id="PTHR34982">
    <property type="entry name" value="YOP PROTEINS TRANSLOCATION PROTEIN L"/>
    <property type="match status" value="1"/>
</dbReference>
<evidence type="ECO:0000313" key="7">
    <source>
        <dbReference type="EMBL" id="PLC41887.1"/>
    </source>
</evidence>
<comment type="caution">
    <text evidence="7">The sequence shown here is derived from an EMBL/GenBank/DDBJ whole genome shotgun (WGS) entry which is preliminary data.</text>
</comment>
<evidence type="ECO:0000256" key="3">
    <source>
        <dbReference type="ARBA" id="ARBA00022490"/>
    </source>
</evidence>
<keyword evidence="3" id="KW-0963">Cytoplasm</keyword>
<comment type="similarity">
    <text evidence="5">Belongs to the SctL stator family.</text>
</comment>
<sequence length="201" mass="22095">MGLAFLITTDKLQILSERKVLKQHEYAALLDATSILGNAQEERERLLEDAEAQREQQLKAGYDAGYEKGEREAATRLYADTLANARALAAMKQLMAELVIRTVRELVADLPREAIYAKAFARIETLVEHEPVLTVRIAPQQVSDLERVLETMTDGTRRVRVVPDASLSEEALVVETASGVVEAGIDTQLAALHAALVGDET</sequence>
<evidence type="ECO:0000256" key="6">
    <source>
        <dbReference type="ARBA" id="ARBA00040494"/>
    </source>
</evidence>
<protein>
    <recommendedName>
        <fullName evidence="6">Type 3 secretion system stator protein</fullName>
    </recommendedName>
</protein>
<dbReference type="GO" id="GO:0030254">
    <property type="term" value="P:protein secretion by the type III secretion system"/>
    <property type="evidence" value="ECO:0007669"/>
    <property type="project" value="InterPro"/>
</dbReference>
<dbReference type="EMBL" id="PKQE01000003">
    <property type="protein sequence ID" value="PLC41887.1"/>
    <property type="molecule type" value="Genomic_DNA"/>
</dbReference>
<evidence type="ECO:0000256" key="4">
    <source>
        <dbReference type="ARBA" id="ARBA00022927"/>
    </source>
</evidence>
<name>A0A2N4TQA8_RALPI</name>
<dbReference type="InterPro" id="IPR051472">
    <property type="entry name" value="T3SS_Stator/FliH"/>
</dbReference>
<reference evidence="7 8" key="1">
    <citation type="submission" date="2017-12" db="EMBL/GenBank/DDBJ databases">
        <title>Draft genome sequence of Ralstonia pickettii 52.</title>
        <authorList>
            <person name="Zheng B."/>
        </authorList>
    </citation>
    <scope>NUCLEOTIDE SEQUENCE [LARGE SCALE GENOMIC DNA]</scope>
    <source>
        <strain evidence="7 8">52</strain>
    </source>
</reference>
<evidence type="ECO:0000313" key="8">
    <source>
        <dbReference type="Proteomes" id="UP000234456"/>
    </source>
</evidence>
<dbReference type="AlphaFoldDB" id="A0A2N4TQA8"/>
<dbReference type="RefSeq" id="WP_102066260.1">
    <property type="nucleotide sequence ID" value="NZ_PKQE01000003.1"/>
</dbReference>
<evidence type="ECO:0000256" key="5">
    <source>
        <dbReference type="ARBA" id="ARBA00024335"/>
    </source>
</evidence>
<dbReference type="GO" id="GO:0005829">
    <property type="term" value="C:cytosol"/>
    <property type="evidence" value="ECO:0007669"/>
    <property type="project" value="TreeGrafter"/>
</dbReference>
<dbReference type="OrthoDB" id="8929395at2"/>
<keyword evidence="2" id="KW-0813">Transport</keyword>
<organism evidence="7 8">
    <name type="scientific">Ralstonia pickettii</name>
    <name type="common">Burkholderia pickettii</name>
    <dbReference type="NCBI Taxonomy" id="329"/>
    <lineage>
        <taxon>Bacteria</taxon>
        <taxon>Pseudomonadati</taxon>
        <taxon>Pseudomonadota</taxon>
        <taxon>Betaproteobacteria</taxon>
        <taxon>Burkholderiales</taxon>
        <taxon>Burkholderiaceae</taxon>
        <taxon>Ralstonia</taxon>
    </lineage>
</organism>
<evidence type="ECO:0000256" key="1">
    <source>
        <dbReference type="ARBA" id="ARBA00004496"/>
    </source>
</evidence>
<dbReference type="PANTHER" id="PTHR34982:SF1">
    <property type="entry name" value="FLAGELLAR ASSEMBLY PROTEIN FLIH"/>
    <property type="match status" value="1"/>
</dbReference>
<proteinExistence type="inferred from homology"/>
<dbReference type="InterPro" id="IPR012842">
    <property type="entry name" value="T3SS_SctL/SctL2"/>
</dbReference>
<dbReference type="NCBIfam" id="TIGR02499">
    <property type="entry name" value="HrpE_YscL_not"/>
    <property type="match status" value="1"/>
</dbReference>
<evidence type="ECO:0000256" key="2">
    <source>
        <dbReference type="ARBA" id="ARBA00022448"/>
    </source>
</evidence>